<dbReference type="EMBL" id="JARIHO010000024">
    <property type="protein sequence ID" value="KAJ7342999.1"/>
    <property type="molecule type" value="Genomic_DNA"/>
</dbReference>
<dbReference type="Proteomes" id="UP001218218">
    <property type="component" value="Unassembled WGS sequence"/>
</dbReference>
<keyword evidence="3" id="KW-1185">Reference proteome</keyword>
<name>A0AAD6ZXN1_9AGAR</name>
<feature type="region of interest" description="Disordered" evidence="1">
    <location>
        <begin position="43"/>
        <end position="71"/>
    </location>
</feature>
<evidence type="ECO:0000313" key="2">
    <source>
        <dbReference type="EMBL" id="KAJ7342999.1"/>
    </source>
</evidence>
<feature type="region of interest" description="Disordered" evidence="1">
    <location>
        <begin position="365"/>
        <end position="398"/>
    </location>
</feature>
<reference evidence="2" key="1">
    <citation type="submission" date="2023-03" db="EMBL/GenBank/DDBJ databases">
        <title>Massive genome expansion in bonnet fungi (Mycena s.s.) driven by repeated elements and novel gene families across ecological guilds.</title>
        <authorList>
            <consortium name="Lawrence Berkeley National Laboratory"/>
            <person name="Harder C.B."/>
            <person name="Miyauchi S."/>
            <person name="Viragh M."/>
            <person name="Kuo A."/>
            <person name="Thoen E."/>
            <person name="Andreopoulos B."/>
            <person name="Lu D."/>
            <person name="Skrede I."/>
            <person name="Drula E."/>
            <person name="Henrissat B."/>
            <person name="Morin E."/>
            <person name="Kohler A."/>
            <person name="Barry K."/>
            <person name="LaButti K."/>
            <person name="Morin E."/>
            <person name="Salamov A."/>
            <person name="Lipzen A."/>
            <person name="Mereny Z."/>
            <person name="Hegedus B."/>
            <person name="Baldrian P."/>
            <person name="Stursova M."/>
            <person name="Weitz H."/>
            <person name="Taylor A."/>
            <person name="Grigoriev I.V."/>
            <person name="Nagy L.G."/>
            <person name="Martin F."/>
            <person name="Kauserud H."/>
        </authorList>
    </citation>
    <scope>NUCLEOTIDE SEQUENCE</scope>
    <source>
        <strain evidence="2">CBHHK002</strain>
    </source>
</reference>
<evidence type="ECO:0000313" key="3">
    <source>
        <dbReference type="Proteomes" id="UP001218218"/>
    </source>
</evidence>
<evidence type="ECO:0000256" key="1">
    <source>
        <dbReference type="SAM" id="MobiDB-lite"/>
    </source>
</evidence>
<proteinExistence type="predicted"/>
<comment type="caution">
    <text evidence="2">The sequence shown here is derived from an EMBL/GenBank/DDBJ whole genome shotgun (WGS) entry which is preliminary data.</text>
</comment>
<gene>
    <name evidence="2" type="ORF">DFH08DRAFT_1011574</name>
</gene>
<organism evidence="2 3">
    <name type="scientific">Mycena albidolilacea</name>
    <dbReference type="NCBI Taxonomy" id="1033008"/>
    <lineage>
        <taxon>Eukaryota</taxon>
        <taxon>Fungi</taxon>
        <taxon>Dikarya</taxon>
        <taxon>Basidiomycota</taxon>
        <taxon>Agaricomycotina</taxon>
        <taxon>Agaricomycetes</taxon>
        <taxon>Agaricomycetidae</taxon>
        <taxon>Agaricales</taxon>
        <taxon>Marasmiineae</taxon>
        <taxon>Mycenaceae</taxon>
        <taxon>Mycena</taxon>
    </lineage>
</organism>
<accession>A0AAD6ZXN1</accession>
<protein>
    <submittedName>
        <fullName evidence="2">Uncharacterized protein</fullName>
    </submittedName>
</protein>
<dbReference type="AlphaFoldDB" id="A0AAD6ZXN1"/>
<sequence length="414" mass="46160">MKNMKLTQLTGFEDFPGDRGYLICRLCSDAPGATKDVKILRTSKSSHVKSQGHQQANQEQDSRISAVSQNDLPPPQAAQLSFLDLLGSSDKGTTMQIRPPSPITDPFSSSIQYRGDFFDADGTPIVFSASESWGQAEDAQRADVEKQFDRLALLLGHSLFGQFSDDNSNDPDLVDGAFSAALERMRVNDNSDGKEEDIQRSCDYFDLNNPALIQIFRSGFRGRDVVILRKDAQQIHCTWNGEEVTSHRGNDGKVALVYLQNEIVSNDRENQQCHTIPSTMPKVGQARRTRGLITCSKTVFSMSTSPNQFPHLHPNKFLVETDMWKLRMRQREGPLTRSNNAGAEMLISGSISKLRADYAIVLEQSSMEDRKQQKSSRLHPSAEDQMGHSGQVPRPRLHGMGQTLAMALARRCTK</sequence>